<dbReference type="SUPFAM" id="SSF54593">
    <property type="entry name" value="Glyoxalase/Bleomycin resistance protein/Dihydroxybiphenyl dioxygenase"/>
    <property type="match status" value="1"/>
</dbReference>
<evidence type="ECO:0000313" key="2">
    <source>
        <dbReference type="EMBL" id="CUQ02179.1"/>
    </source>
</evidence>
<gene>
    <name evidence="3" type="ORF">DXC40_15515</name>
    <name evidence="2" type="ORF">ERS852551_02795</name>
</gene>
<dbReference type="Gene3D" id="3.10.180.10">
    <property type="entry name" value="2,3-Dihydroxybiphenyl 1,2-Dioxygenase, domain 1"/>
    <property type="match status" value="1"/>
</dbReference>
<dbReference type="InterPro" id="IPR029068">
    <property type="entry name" value="Glyas_Bleomycin-R_OHBP_Dase"/>
</dbReference>
<evidence type="ECO:0000259" key="1">
    <source>
        <dbReference type="PROSITE" id="PS51819"/>
    </source>
</evidence>
<dbReference type="PROSITE" id="PS51819">
    <property type="entry name" value="VOC"/>
    <property type="match status" value="1"/>
</dbReference>
<evidence type="ECO:0000313" key="3">
    <source>
        <dbReference type="EMBL" id="RGE65961.1"/>
    </source>
</evidence>
<dbReference type="EMBL" id="CZBE01000021">
    <property type="protein sequence ID" value="CUQ02179.1"/>
    <property type="molecule type" value="Genomic_DNA"/>
</dbReference>
<evidence type="ECO:0000313" key="5">
    <source>
        <dbReference type="Proteomes" id="UP000260828"/>
    </source>
</evidence>
<proteinExistence type="predicted"/>
<sequence length="130" mass="14802">MRIKGIDHVTINLKDVARSLWFYGELLGFERLPDVDMGDHLLRYFALPGGGRLELTEYRYETADCGDTATDKGRARHLAFEVEDVYALEKKLTDAGYLFHVPVSHVEKLGFSGGLTRDPNGFELEFLQYD</sequence>
<keyword evidence="2" id="KW-0456">Lyase</keyword>
<dbReference type="OrthoDB" id="9788468at2"/>
<dbReference type="Pfam" id="PF00903">
    <property type="entry name" value="Glyoxalase"/>
    <property type="match status" value="1"/>
</dbReference>
<dbReference type="AlphaFoldDB" id="A0A174T5R8"/>
<feature type="domain" description="VOC" evidence="1">
    <location>
        <begin position="5"/>
        <end position="129"/>
    </location>
</feature>
<keyword evidence="3" id="KW-0560">Oxidoreductase</keyword>
<dbReference type="GO" id="GO:0051213">
    <property type="term" value="F:dioxygenase activity"/>
    <property type="evidence" value="ECO:0007669"/>
    <property type="project" value="UniProtKB-KW"/>
</dbReference>
<dbReference type="InterPro" id="IPR037523">
    <property type="entry name" value="VOC_core"/>
</dbReference>
<dbReference type="InterPro" id="IPR004360">
    <property type="entry name" value="Glyas_Fos-R_dOase_dom"/>
</dbReference>
<reference evidence="2 4" key="1">
    <citation type="submission" date="2015-09" db="EMBL/GenBank/DDBJ databases">
        <authorList>
            <consortium name="Pathogen Informatics"/>
        </authorList>
    </citation>
    <scope>NUCLEOTIDE SEQUENCE [LARGE SCALE GENOMIC DNA]</scope>
    <source>
        <strain evidence="2 4">2789STDY5834939</strain>
    </source>
</reference>
<reference evidence="3 5" key="2">
    <citation type="submission" date="2018-08" db="EMBL/GenBank/DDBJ databases">
        <title>A genome reference for cultivated species of the human gut microbiota.</title>
        <authorList>
            <person name="Zou Y."/>
            <person name="Xue W."/>
            <person name="Luo G."/>
        </authorList>
    </citation>
    <scope>NUCLEOTIDE SEQUENCE [LARGE SCALE GENOMIC DNA]</scope>
    <source>
        <strain evidence="3 5">TF05-12AC</strain>
    </source>
</reference>
<dbReference type="Proteomes" id="UP000095765">
    <property type="component" value="Unassembled WGS sequence"/>
</dbReference>
<dbReference type="GeneID" id="72463420"/>
<organism evidence="2 4">
    <name type="scientific">Anaerotruncus colihominis</name>
    <dbReference type="NCBI Taxonomy" id="169435"/>
    <lineage>
        <taxon>Bacteria</taxon>
        <taxon>Bacillati</taxon>
        <taxon>Bacillota</taxon>
        <taxon>Clostridia</taxon>
        <taxon>Eubacteriales</taxon>
        <taxon>Oscillospiraceae</taxon>
        <taxon>Anaerotruncus</taxon>
    </lineage>
</organism>
<dbReference type="GO" id="GO:0016829">
    <property type="term" value="F:lyase activity"/>
    <property type="evidence" value="ECO:0007669"/>
    <property type="project" value="UniProtKB-KW"/>
</dbReference>
<name>A0A174T5R8_9FIRM</name>
<evidence type="ECO:0000313" key="4">
    <source>
        <dbReference type="Proteomes" id="UP000095765"/>
    </source>
</evidence>
<protein>
    <submittedName>
        <fullName evidence="3">Glyoxalase/bleomycin resistance/dioxygenase family protein</fullName>
    </submittedName>
    <submittedName>
        <fullName evidence="2">Lactoylglutathione lyase</fullName>
    </submittedName>
</protein>
<dbReference type="Proteomes" id="UP000260828">
    <property type="component" value="Unassembled WGS sequence"/>
</dbReference>
<dbReference type="PANTHER" id="PTHR21366">
    <property type="entry name" value="GLYOXALASE FAMILY PROTEIN"/>
    <property type="match status" value="1"/>
</dbReference>
<dbReference type="EMBL" id="QVME01000010">
    <property type="protein sequence ID" value="RGE65961.1"/>
    <property type="molecule type" value="Genomic_DNA"/>
</dbReference>
<dbReference type="InterPro" id="IPR050383">
    <property type="entry name" value="GlyoxalaseI/FosfomycinResist"/>
</dbReference>
<keyword evidence="3" id="KW-0223">Dioxygenase</keyword>
<dbReference type="RefSeq" id="WP_024731159.1">
    <property type="nucleotide sequence ID" value="NZ_CABIWA010000004.1"/>
</dbReference>
<accession>A0A174T5R8</accession>